<dbReference type="SUPFAM" id="SSF81321">
    <property type="entry name" value="Family A G protein-coupled receptor-like"/>
    <property type="match status" value="1"/>
</dbReference>
<dbReference type="CDD" id="cd00637">
    <property type="entry name" value="7tm_classA_rhodopsin-like"/>
    <property type="match status" value="1"/>
</dbReference>
<proteinExistence type="predicted"/>
<evidence type="ECO:0000256" key="3">
    <source>
        <dbReference type="ARBA" id="ARBA00022989"/>
    </source>
</evidence>
<keyword evidence="3 5" id="KW-1133">Transmembrane helix</keyword>
<protein>
    <recommendedName>
        <fullName evidence="6">G-protein coupled receptors family 1 profile domain-containing protein</fullName>
    </recommendedName>
</protein>
<feature type="transmembrane region" description="Helical" evidence="5">
    <location>
        <begin position="12"/>
        <end position="36"/>
    </location>
</feature>
<reference evidence="7 8" key="1">
    <citation type="journal article" date="2017" name="Gigascience">
        <title>Draft genome of the honey bee ectoparasitic mite, Tropilaelaps mercedesae, is shaped by the parasitic life history.</title>
        <authorList>
            <person name="Dong X."/>
            <person name="Armstrong S.D."/>
            <person name="Xia D."/>
            <person name="Makepeace B.L."/>
            <person name="Darby A.C."/>
            <person name="Kadowaki T."/>
        </authorList>
    </citation>
    <scope>NUCLEOTIDE SEQUENCE [LARGE SCALE GENOMIC DNA]</scope>
    <source>
        <strain evidence="7">Wuxi-XJTLU</strain>
    </source>
</reference>
<evidence type="ECO:0000256" key="4">
    <source>
        <dbReference type="ARBA" id="ARBA00023136"/>
    </source>
</evidence>
<dbReference type="InterPro" id="IPR017452">
    <property type="entry name" value="GPCR_Rhodpsn_7TM"/>
</dbReference>
<feature type="domain" description="G-protein coupled receptors family 1 profile" evidence="6">
    <location>
        <begin position="15"/>
        <end position="215"/>
    </location>
</feature>
<evidence type="ECO:0000256" key="5">
    <source>
        <dbReference type="SAM" id="Phobius"/>
    </source>
</evidence>
<dbReference type="AlphaFoldDB" id="A0A1V9X1A5"/>
<organism evidence="7 8">
    <name type="scientific">Tropilaelaps mercedesae</name>
    <dbReference type="NCBI Taxonomy" id="418985"/>
    <lineage>
        <taxon>Eukaryota</taxon>
        <taxon>Metazoa</taxon>
        <taxon>Ecdysozoa</taxon>
        <taxon>Arthropoda</taxon>
        <taxon>Chelicerata</taxon>
        <taxon>Arachnida</taxon>
        <taxon>Acari</taxon>
        <taxon>Parasitiformes</taxon>
        <taxon>Mesostigmata</taxon>
        <taxon>Gamasina</taxon>
        <taxon>Dermanyssoidea</taxon>
        <taxon>Laelapidae</taxon>
        <taxon>Tropilaelaps</taxon>
    </lineage>
</organism>
<comment type="subcellular location">
    <subcellularLocation>
        <location evidence="1">Membrane</location>
    </subcellularLocation>
</comment>
<feature type="transmembrane region" description="Helical" evidence="5">
    <location>
        <begin position="43"/>
        <end position="67"/>
    </location>
</feature>
<evidence type="ECO:0000256" key="1">
    <source>
        <dbReference type="ARBA" id="ARBA00004370"/>
    </source>
</evidence>
<feature type="transmembrane region" description="Helical" evidence="5">
    <location>
        <begin position="159"/>
        <end position="182"/>
    </location>
</feature>
<evidence type="ECO:0000313" key="7">
    <source>
        <dbReference type="EMBL" id="OQR67284.1"/>
    </source>
</evidence>
<keyword evidence="2 5" id="KW-0812">Transmembrane</keyword>
<dbReference type="PROSITE" id="PS50262">
    <property type="entry name" value="G_PROTEIN_RECEP_F1_2"/>
    <property type="match status" value="1"/>
</dbReference>
<accession>A0A1V9X1A5</accession>
<dbReference type="Gene3D" id="1.20.1070.10">
    <property type="entry name" value="Rhodopsin 7-helix transmembrane proteins"/>
    <property type="match status" value="1"/>
</dbReference>
<sequence>MRLDTFHGPMDIPAFAIYVLWALVVALDVALIVCLFPYRRRTIIKLLVSLMCADLVQVLVSMVEAVGIAVMREYGWWCSVSVSVEEAAWSATGYSLFLLCVEVFFRSTWRRGVRRRTLRPRAASAIWAVWILSFLLNSITIPFYRKICEPYTMDEQYQMVYKISLVSMNLLVPMVVAFMLVLKTAHNFQRNLHAKEDWMKDFCVILLINFVVCWVVKQADSCEDTRDQANVELDPCLLHTDGKENER</sequence>
<dbReference type="EMBL" id="MNPL01029338">
    <property type="protein sequence ID" value="OQR67284.1"/>
    <property type="molecule type" value="Genomic_DNA"/>
</dbReference>
<name>A0A1V9X1A5_9ACAR</name>
<evidence type="ECO:0000256" key="2">
    <source>
        <dbReference type="ARBA" id="ARBA00022692"/>
    </source>
</evidence>
<dbReference type="GO" id="GO:0016020">
    <property type="term" value="C:membrane"/>
    <property type="evidence" value="ECO:0007669"/>
    <property type="project" value="UniProtKB-SubCell"/>
</dbReference>
<comment type="caution">
    <text evidence="7">The sequence shown here is derived from an EMBL/GenBank/DDBJ whole genome shotgun (WGS) entry which is preliminary data.</text>
</comment>
<keyword evidence="4 5" id="KW-0472">Membrane</keyword>
<keyword evidence="8" id="KW-1185">Reference proteome</keyword>
<gene>
    <name evidence="7" type="ORF">BIW11_13613</name>
</gene>
<feature type="transmembrane region" description="Helical" evidence="5">
    <location>
        <begin position="125"/>
        <end position="144"/>
    </location>
</feature>
<dbReference type="OrthoDB" id="6506178at2759"/>
<dbReference type="Proteomes" id="UP000192247">
    <property type="component" value="Unassembled WGS sequence"/>
</dbReference>
<feature type="transmembrane region" description="Helical" evidence="5">
    <location>
        <begin position="87"/>
        <end position="105"/>
    </location>
</feature>
<evidence type="ECO:0000259" key="6">
    <source>
        <dbReference type="PROSITE" id="PS50262"/>
    </source>
</evidence>
<dbReference type="InParanoid" id="A0A1V9X1A5"/>
<evidence type="ECO:0000313" key="8">
    <source>
        <dbReference type="Proteomes" id="UP000192247"/>
    </source>
</evidence>